<dbReference type="Gene3D" id="3.40.710.10">
    <property type="entry name" value="DD-peptidase/beta-lactamase superfamily"/>
    <property type="match status" value="1"/>
</dbReference>
<dbReference type="OrthoDB" id="9784149at2"/>
<comment type="similarity">
    <text evidence="2">Belongs to the class-A beta-lactamase family.</text>
</comment>
<dbReference type="PANTHER" id="PTHR35333:SF3">
    <property type="entry name" value="BETA-LACTAMASE-TYPE TRANSPEPTIDASE FOLD CONTAINING PROTEIN"/>
    <property type="match status" value="1"/>
</dbReference>
<feature type="domain" description="Beta-lactamase class A catalytic" evidence="6">
    <location>
        <begin position="76"/>
        <end position="291"/>
    </location>
</feature>
<keyword evidence="8" id="KW-1185">Reference proteome</keyword>
<comment type="caution">
    <text evidence="7">The sequence shown here is derived from an EMBL/GenBank/DDBJ whole genome shotgun (WGS) entry which is preliminary data.</text>
</comment>
<dbReference type="EC" id="3.5.2.6" evidence="3"/>
<evidence type="ECO:0000256" key="2">
    <source>
        <dbReference type="ARBA" id="ARBA00009009"/>
    </source>
</evidence>
<keyword evidence="5" id="KW-0732">Signal</keyword>
<proteinExistence type="inferred from homology"/>
<feature type="chain" id="PRO_5012395514" description="beta-lactamase" evidence="5">
    <location>
        <begin position="30"/>
        <end position="324"/>
    </location>
</feature>
<dbReference type="NCBIfam" id="NF033103">
    <property type="entry name" value="bla_class_A"/>
    <property type="match status" value="1"/>
</dbReference>
<dbReference type="GO" id="GO:0046677">
    <property type="term" value="P:response to antibiotic"/>
    <property type="evidence" value="ECO:0007669"/>
    <property type="project" value="UniProtKB-KW"/>
</dbReference>
<dbReference type="PRINTS" id="PR00118">
    <property type="entry name" value="BLACTAMASEA"/>
</dbReference>
<dbReference type="InterPro" id="IPR045155">
    <property type="entry name" value="Beta-lactam_cat"/>
</dbReference>
<dbReference type="Proteomes" id="UP000194350">
    <property type="component" value="Unassembled WGS sequence"/>
</dbReference>
<dbReference type="InterPro" id="IPR000871">
    <property type="entry name" value="Beta-lactam_class-A"/>
</dbReference>
<evidence type="ECO:0000259" key="6">
    <source>
        <dbReference type="Pfam" id="PF13354"/>
    </source>
</evidence>
<dbReference type="RefSeq" id="WP_086110411.1">
    <property type="nucleotide sequence ID" value="NZ_CAWNGD010000068.1"/>
</dbReference>
<dbReference type="GO" id="GO:0030655">
    <property type="term" value="P:beta-lactam antibiotic catabolic process"/>
    <property type="evidence" value="ECO:0007669"/>
    <property type="project" value="InterPro"/>
</dbReference>
<gene>
    <name evidence="7" type="ORF">Xvie_03499</name>
</gene>
<dbReference type="Pfam" id="PF13354">
    <property type="entry name" value="Beta-lactamase2"/>
    <property type="match status" value="1"/>
</dbReference>
<dbReference type="AlphaFoldDB" id="A0A1Y2SAX8"/>
<dbReference type="EMBL" id="MUBJ01000025">
    <property type="protein sequence ID" value="OTA14668.1"/>
    <property type="molecule type" value="Genomic_DNA"/>
</dbReference>
<protein>
    <recommendedName>
        <fullName evidence="3">beta-lactamase</fullName>
        <ecNumber evidence="3">3.5.2.6</ecNumber>
    </recommendedName>
</protein>
<dbReference type="GO" id="GO:0008800">
    <property type="term" value="F:beta-lactamase activity"/>
    <property type="evidence" value="ECO:0007669"/>
    <property type="project" value="UniProtKB-EC"/>
</dbReference>
<evidence type="ECO:0000256" key="4">
    <source>
        <dbReference type="ARBA" id="ARBA00023251"/>
    </source>
</evidence>
<accession>A0A1Y2SAX8</accession>
<dbReference type="PANTHER" id="PTHR35333">
    <property type="entry name" value="BETA-LACTAMASE"/>
    <property type="match status" value="1"/>
</dbReference>
<organism evidence="7 8">
    <name type="scientific">Xenorhabdus vietnamensis</name>
    <dbReference type="NCBI Taxonomy" id="351656"/>
    <lineage>
        <taxon>Bacteria</taxon>
        <taxon>Pseudomonadati</taxon>
        <taxon>Pseudomonadota</taxon>
        <taxon>Gammaproteobacteria</taxon>
        <taxon>Enterobacterales</taxon>
        <taxon>Morganellaceae</taxon>
        <taxon>Xenorhabdus</taxon>
    </lineage>
</organism>
<dbReference type="InterPro" id="IPR012338">
    <property type="entry name" value="Beta-lactam/transpept-like"/>
</dbReference>
<dbReference type="STRING" id="351656.Xvie_03499"/>
<dbReference type="SUPFAM" id="SSF56601">
    <property type="entry name" value="beta-lactamase/transpeptidase-like"/>
    <property type="match status" value="1"/>
</dbReference>
<evidence type="ECO:0000313" key="7">
    <source>
        <dbReference type="EMBL" id="OTA14668.1"/>
    </source>
</evidence>
<evidence type="ECO:0000313" key="8">
    <source>
        <dbReference type="Proteomes" id="UP000194350"/>
    </source>
</evidence>
<evidence type="ECO:0000256" key="5">
    <source>
        <dbReference type="SAM" id="SignalP"/>
    </source>
</evidence>
<name>A0A1Y2SAX8_9GAMM</name>
<feature type="signal peptide" evidence="5">
    <location>
        <begin position="1"/>
        <end position="29"/>
    </location>
</feature>
<sequence>MRFFSLNRKGFPTVLSSLLGVLFTYPASATVHQNQFLYRDQTSLQSGISSSKDSLKTKEIIDQLSMLEKNANGRLGVVLIDTSDHSTITYRANERFPLCSTSKLMVASAILKKSEINTHLLNQRIHYQQSDLVEYSPITEKHLKDGMTLGELSAATLQYSDNTAMNLLLNQLNGPSEVTKFARAIGDNHFRLDRQEPELNTAIPGDERDTSTPQAMAKSLYNLALGNALATTQREQLIEWLKGNTTGNTSILAGVPKGWVVGDKTGRCDYGTTNDVAVIWPVPKRAPLVLVTYFTQPDNQEGRARPDVLAAAARIMTQNESLNK</sequence>
<keyword evidence="4" id="KW-0046">Antibiotic resistance</keyword>
<comment type="catalytic activity">
    <reaction evidence="1">
        <text>a beta-lactam + H2O = a substituted beta-amino acid</text>
        <dbReference type="Rhea" id="RHEA:20401"/>
        <dbReference type="ChEBI" id="CHEBI:15377"/>
        <dbReference type="ChEBI" id="CHEBI:35627"/>
        <dbReference type="ChEBI" id="CHEBI:140347"/>
        <dbReference type="EC" id="3.5.2.6"/>
    </reaction>
</comment>
<evidence type="ECO:0000256" key="3">
    <source>
        <dbReference type="ARBA" id="ARBA00012865"/>
    </source>
</evidence>
<evidence type="ECO:0000256" key="1">
    <source>
        <dbReference type="ARBA" id="ARBA00001526"/>
    </source>
</evidence>
<reference evidence="7 8" key="1">
    <citation type="submission" date="2016-10" db="EMBL/GenBank/DDBJ databases">
        <title>Systematic genetic and metabolomic analysis of Xenorhabdus and Photorhabdus spp., highlights the requirements for a dual symbiotic and pathogenic life style.</title>
        <authorList>
            <person name="Tobias N.J."/>
            <person name="Wolff H."/>
            <person name="Djahanschiri B."/>
            <person name="Pidot S.J."/>
            <person name="Stinear T.P."/>
            <person name="Ebersberger I."/>
            <person name="Bode H.B."/>
        </authorList>
    </citation>
    <scope>NUCLEOTIDE SEQUENCE [LARGE SCALE GENOMIC DNA]</scope>
    <source>
        <strain evidence="7 8">DSM 22392</strain>
    </source>
</reference>